<sequence>MNGMELRDLVAASRTYRRFSDRRVGQTVLEGLVDAARLAPCGNNAQALRFRVVGERDACEAVFGHLRWAALYRDWDGPAPEERPHGYVVVCLPAQLADNPVRLIDVGIAAQTMALAACARGLGCCMIRSFDVGLAEELSLPDGLVPALVLAVGGRGEHVSLEGPDTEHGLSYWREPDGTHCVPKLRLEDLLV</sequence>
<dbReference type="EMBL" id="DYWQ01000003">
    <property type="protein sequence ID" value="HJF44203.1"/>
    <property type="molecule type" value="Genomic_DNA"/>
</dbReference>
<dbReference type="SUPFAM" id="SSF55469">
    <property type="entry name" value="FMN-dependent nitroreductase-like"/>
    <property type="match status" value="1"/>
</dbReference>
<reference evidence="4" key="1">
    <citation type="journal article" date="2021" name="PeerJ">
        <title>Extensive microbial diversity within the chicken gut microbiome revealed by metagenomics and culture.</title>
        <authorList>
            <person name="Gilroy R."/>
            <person name="Ravi A."/>
            <person name="Getino M."/>
            <person name="Pursley I."/>
            <person name="Horton D.L."/>
            <person name="Alikhan N.F."/>
            <person name="Baker D."/>
            <person name="Gharbi K."/>
            <person name="Hall N."/>
            <person name="Watson M."/>
            <person name="Adriaenssens E.M."/>
            <person name="Foster-Nyarko E."/>
            <person name="Jarju S."/>
            <person name="Secka A."/>
            <person name="Antonio M."/>
            <person name="Oren A."/>
            <person name="Chaudhuri R.R."/>
            <person name="La Ragione R."/>
            <person name="Hildebrand F."/>
            <person name="Pallen M.J."/>
        </authorList>
    </citation>
    <scope>NUCLEOTIDE SEQUENCE</scope>
    <source>
        <strain evidence="4">CHK124-7917</strain>
    </source>
</reference>
<dbReference type="GO" id="GO:0016491">
    <property type="term" value="F:oxidoreductase activity"/>
    <property type="evidence" value="ECO:0007669"/>
    <property type="project" value="UniProtKB-KW"/>
</dbReference>
<dbReference type="Proteomes" id="UP000697330">
    <property type="component" value="Unassembled WGS sequence"/>
</dbReference>
<evidence type="ECO:0000256" key="2">
    <source>
        <dbReference type="ARBA" id="ARBA00023002"/>
    </source>
</evidence>
<organism evidence="4 5">
    <name type="scientific">Thermophilibacter provencensis</name>
    <dbReference type="NCBI Taxonomy" id="1852386"/>
    <lineage>
        <taxon>Bacteria</taxon>
        <taxon>Bacillati</taxon>
        <taxon>Actinomycetota</taxon>
        <taxon>Coriobacteriia</taxon>
        <taxon>Coriobacteriales</taxon>
        <taxon>Atopobiaceae</taxon>
        <taxon>Thermophilibacter</taxon>
    </lineage>
</organism>
<keyword evidence="2" id="KW-0560">Oxidoreductase</keyword>
<evidence type="ECO:0000256" key="1">
    <source>
        <dbReference type="ARBA" id="ARBA00007118"/>
    </source>
</evidence>
<dbReference type="InterPro" id="IPR029479">
    <property type="entry name" value="Nitroreductase"/>
</dbReference>
<evidence type="ECO:0000259" key="3">
    <source>
        <dbReference type="Pfam" id="PF00881"/>
    </source>
</evidence>
<name>A0A921GFP5_9ACTN</name>
<dbReference type="RefSeq" id="WP_274958328.1">
    <property type="nucleotide sequence ID" value="NZ_DYWQ01000003.1"/>
</dbReference>
<accession>A0A921GFP5</accession>
<dbReference type="AlphaFoldDB" id="A0A921GFP5"/>
<dbReference type="CDD" id="cd02062">
    <property type="entry name" value="Nitro_FMN_reductase"/>
    <property type="match status" value="1"/>
</dbReference>
<reference evidence="4" key="2">
    <citation type="submission" date="2021-09" db="EMBL/GenBank/DDBJ databases">
        <authorList>
            <person name="Gilroy R."/>
        </authorList>
    </citation>
    <scope>NUCLEOTIDE SEQUENCE</scope>
    <source>
        <strain evidence="4">CHK124-7917</strain>
    </source>
</reference>
<proteinExistence type="inferred from homology"/>
<evidence type="ECO:0000313" key="4">
    <source>
        <dbReference type="EMBL" id="HJF44203.1"/>
    </source>
</evidence>
<protein>
    <submittedName>
        <fullName evidence="4">Nitroreductase family protein</fullName>
    </submittedName>
</protein>
<comment type="caution">
    <text evidence="4">The sequence shown here is derived from an EMBL/GenBank/DDBJ whole genome shotgun (WGS) entry which is preliminary data.</text>
</comment>
<dbReference type="Pfam" id="PF00881">
    <property type="entry name" value="Nitroreductase"/>
    <property type="match status" value="1"/>
</dbReference>
<dbReference type="PANTHER" id="PTHR43673">
    <property type="entry name" value="NAD(P)H NITROREDUCTASE YDGI-RELATED"/>
    <property type="match status" value="1"/>
</dbReference>
<dbReference type="Gene3D" id="3.40.109.10">
    <property type="entry name" value="NADH Oxidase"/>
    <property type="match status" value="1"/>
</dbReference>
<dbReference type="InterPro" id="IPR000415">
    <property type="entry name" value="Nitroreductase-like"/>
</dbReference>
<comment type="similarity">
    <text evidence="1">Belongs to the nitroreductase family.</text>
</comment>
<feature type="domain" description="Nitroreductase" evidence="3">
    <location>
        <begin position="14"/>
        <end position="153"/>
    </location>
</feature>
<dbReference type="PANTHER" id="PTHR43673:SF10">
    <property type="entry name" value="NADH DEHYDROGENASE_NAD(P)H NITROREDUCTASE XCC3605-RELATED"/>
    <property type="match status" value="1"/>
</dbReference>
<evidence type="ECO:0000313" key="5">
    <source>
        <dbReference type="Proteomes" id="UP000697330"/>
    </source>
</evidence>
<gene>
    <name evidence="4" type="ORF">K8U72_00235</name>
</gene>
<dbReference type="InterPro" id="IPR023312">
    <property type="entry name" value="Put_nitroreductase_C_bac"/>
</dbReference>
<dbReference type="Gene3D" id="2.20.180.10">
    <property type="entry name" value="putative fmn-dependent nitroreductase like domains"/>
    <property type="match status" value="1"/>
</dbReference>